<evidence type="ECO:0000259" key="5">
    <source>
        <dbReference type="PROSITE" id="PS50111"/>
    </source>
</evidence>
<keyword evidence="7" id="KW-1185">Reference proteome</keyword>
<dbReference type="Pfam" id="PF00015">
    <property type="entry name" value="MCPsignal"/>
    <property type="match status" value="1"/>
</dbReference>
<evidence type="ECO:0000313" key="6">
    <source>
        <dbReference type="EMBL" id="SFD18439.1"/>
    </source>
</evidence>
<dbReference type="SUPFAM" id="SSF58104">
    <property type="entry name" value="Methyl-accepting chemotaxis protein (MCP) signaling domain"/>
    <property type="match status" value="1"/>
</dbReference>
<organism evidence="6 7">
    <name type="scientific">Pseudoalteromonas denitrificans DSM 6059</name>
    <dbReference type="NCBI Taxonomy" id="1123010"/>
    <lineage>
        <taxon>Bacteria</taxon>
        <taxon>Pseudomonadati</taxon>
        <taxon>Pseudomonadota</taxon>
        <taxon>Gammaproteobacteria</taxon>
        <taxon>Alteromonadales</taxon>
        <taxon>Pseudoalteromonadaceae</taxon>
        <taxon>Pseudoalteromonas</taxon>
    </lineage>
</organism>
<dbReference type="PROSITE" id="PS50111">
    <property type="entry name" value="CHEMOTAXIS_TRANSDUC_2"/>
    <property type="match status" value="1"/>
</dbReference>
<dbReference type="InterPro" id="IPR004089">
    <property type="entry name" value="MCPsignal_dom"/>
</dbReference>
<dbReference type="RefSeq" id="WP_091988233.1">
    <property type="nucleotide sequence ID" value="NZ_FOLO01000039.1"/>
</dbReference>
<dbReference type="AlphaFoldDB" id="A0A1I1Q8Q7"/>
<dbReference type="GO" id="GO:0007165">
    <property type="term" value="P:signal transduction"/>
    <property type="evidence" value="ECO:0007669"/>
    <property type="project" value="UniProtKB-KW"/>
</dbReference>
<evidence type="ECO:0000256" key="2">
    <source>
        <dbReference type="ARBA" id="ARBA00023224"/>
    </source>
</evidence>
<dbReference type="SMART" id="SM00283">
    <property type="entry name" value="MA"/>
    <property type="match status" value="1"/>
</dbReference>
<dbReference type="PRINTS" id="PR00260">
    <property type="entry name" value="CHEMTRNSDUCR"/>
</dbReference>
<dbReference type="Proteomes" id="UP000198862">
    <property type="component" value="Unassembled WGS sequence"/>
</dbReference>
<gene>
    <name evidence="6" type="ORF">SAMN02745724_03786</name>
</gene>
<comment type="similarity">
    <text evidence="3">Belongs to the methyl-accepting chemotaxis (MCP) protein family.</text>
</comment>
<evidence type="ECO:0000256" key="3">
    <source>
        <dbReference type="ARBA" id="ARBA00029447"/>
    </source>
</evidence>
<dbReference type="Gene3D" id="1.10.287.950">
    <property type="entry name" value="Methyl-accepting chemotaxis protein"/>
    <property type="match status" value="1"/>
</dbReference>
<protein>
    <submittedName>
        <fullName evidence="6">Methyl-accepting chemotaxis protein</fullName>
    </submittedName>
</protein>
<dbReference type="PANTHER" id="PTHR32089:SF112">
    <property type="entry name" value="LYSOZYME-LIKE PROTEIN-RELATED"/>
    <property type="match status" value="1"/>
</dbReference>
<dbReference type="GO" id="GO:0016020">
    <property type="term" value="C:membrane"/>
    <property type="evidence" value="ECO:0007669"/>
    <property type="project" value="UniProtKB-SubCell"/>
</dbReference>
<keyword evidence="2 4" id="KW-0807">Transducer</keyword>
<comment type="subcellular location">
    <subcellularLocation>
        <location evidence="1">Membrane</location>
    </subcellularLocation>
</comment>
<reference evidence="6 7" key="1">
    <citation type="submission" date="2016-10" db="EMBL/GenBank/DDBJ databases">
        <authorList>
            <person name="de Groot N.N."/>
        </authorList>
    </citation>
    <scope>NUCLEOTIDE SEQUENCE [LARGE SCALE GENOMIC DNA]</scope>
    <source>
        <strain evidence="6 7">DSM 6059</strain>
    </source>
</reference>
<sequence>MFNFFGGDKTPEGHVLIKQEELADLNAKAQLLDHLMASGALEMAQEITENAQNVNVASSNRLNEIENNYGLIQSFIEQSEGVEQTSSESFESAKMTSKTSENGIQQLESLTANITTSAQYISEFTELLASLDENNRNIGQLVESIKGIADQTNLLALNAAIEAARAGEHGRGFAVVADEVRSLANTANQSADQIQNEMKKIMNISSSIIDKQKEVTTIIDGSVDIANTTMESLQELVSMSSSSASLVESTIEQVQQQLSSSETIKTSMLQLIDDTREALSGSATNVDLGQQLVSHLILDNRR</sequence>
<dbReference type="InterPro" id="IPR004090">
    <property type="entry name" value="Chemotax_Me-accpt_rcpt"/>
</dbReference>
<dbReference type="EMBL" id="FOLO01000039">
    <property type="protein sequence ID" value="SFD18439.1"/>
    <property type="molecule type" value="Genomic_DNA"/>
</dbReference>
<dbReference type="GO" id="GO:0006935">
    <property type="term" value="P:chemotaxis"/>
    <property type="evidence" value="ECO:0007669"/>
    <property type="project" value="InterPro"/>
</dbReference>
<dbReference type="GO" id="GO:0004888">
    <property type="term" value="F:transmembrane signaling receptor activity"/>
    <property type="evidence" value="ECO:0007669"/>
    <property type="project" value="InterPro"/>
</dbReference>
<proteinExistence type="inferred from homology"/>
<feature type="domain" description="Methyl-accepting transducer" evidence="5">
    <location>
        <begin position="36"/>
        <end position="272"/>
    </location>
</feature>
<evidence type="ECO:0000313" key="7">
    <source>
        <dbReference type="Proteomes" id="UP000198862"/>
    </source>
</evidence>
<dbReference type="PANTHER" id="PTHR32089">
    <property type="entry name" value="METHYL-ACCEPTING CHEMOTAXIS PROTEIN MCPB"/>
    <property type="match status" value="1"/>
</dbReference>
<evidence type="ECO:0000256" key="4">
    <source>
        <dbReference type="PROSITE-ProRule" id="PRU00284"/>
    </source>
</evidence>
<accession>A0A1I1Q8Q7</accession>
<name>A0A1I1Q8Q7_9GAMM</name>
<dbReference type="STRING" id="1123010.SAMN02745724_03786"/>
<evidence type="ECO:0000256" key="1">
    <source>
        <dbReference type="ARBA" id="ARBA00004370"/>
    </source>
</evidence>
<dbReference type="OrthoDB" id="5872771at2"/>